<dbReference type="InterPro" id="IPR011042">
    <property type="entry name" value="6-blade_b-propeller_TolB-like"/>
</dbReference>
<protein>
    <submittedName>
        <fullName evidence="2">3-phytase</fullName>
        <ecNumber evidence="2">3.1.3.8</ecNumber>
    </submittedName>
</protein>
<reference evidence="2 3" key="1">
    <citation type="submission" date="2020-08" db="EMBL/GenBank/DDBJ databases">
        <title>Genomic Encyclopedia of Type Strains, Phase IV (KMG-IV): sequencing the most valuable type-strain genomes for metagenomic binning, comparative biology and taxonomic classification.</title>
        <authorList>
            <person name="Goeker M."/>
        </authorList>
    </citation>
    <scope>NUCLEOTIDE SEQUENCE [LARGE SCALE GENOMIC DNA]</scope>
    <source>
        <strain evidence="2 3">DSM 23562</strain>
    </source>
</reference>
<dbReference type="Proteomes" id="UP000520814">
    <property type="component" value="Unassembled WGS sequence"/>
</dbReference>
<evidence type="ECO:0000313" key="3">
    <source>
        <dbReference type="Proteomes" id="UP000520814"/>
    </source>
</evidence>
<accession>A0A7W9SNY8</accession>
<dbReference type="InterPro" id="IPR003431">
    <property type="entry name" value="B-propeller_Phytase"/>
</dbReference>
<proteinExistence type="predicted"/>
<sequence>MHIIELKPTVATEPVGTDPDDPAIWMHPHQPERSLILGTNKTSAAEGGALYVFGLDGKVRQIFGGLDRPNNVAVRGSLAAVTERLRSQLHFFRIADTAKPLTDAGVLPVFVGEKDDFAAPMGIDFYLRPRDKALFVIVSRKSGPATGYLEQWRLQTRGTNVTGTLVRRFGSYSGKKEIESVAVDDAADLVYYSDEGFGVRCWPADPDAPQANRERAVFARTGWKGDHEGIALWGNYVVCTDQIVGGSLYYGFKKESPDTPHFVIRGGADETDGIEMVGKPLGKRFPHGILVAMNSNTKNFLCYSLPHTRSVR</sequence>
<dbReference type="Pfam" id="PF02333">
    <property type="entry name" value="Phytase"/>
    <property type="match status" value="1"/>
</dbReference>
<evidence type="ECO:0000259" key="1">
    <source>
        <dbReference type="PROSITE" id="PS51662"/>
    </source>
</evidence>
<dbReference type="RefSeq" id="WP_184192972.1">
    <property type="nucleotide sequence ID" value="NZ_JACHGW010000001.1"/>
</dbReference>
<dbReference type="SUPFAM" id="SSF50956">
    <property type="entry name" value="Thermostable phytase (3-phytase)"/>
    <property type="match status" value="1"/>
</dbReference>
<feature type="domain" description="BPP" evidence="1">
    <location>
        <begin position="1"/>
        <end position="312"/>
    </location>
</feature>
<dbReference type="EC" id="3.1.3.8" evidence="2"/>
<dbReference type="AlphaFoldDB" id="A0A7W9SNY8"/>
<keyword evidence="3" id="KW-1185">Reference proteome</keyword>
<dbReference type="PROSITE" id="PS51662">
    <property type="entry name" value="BP_PHYTASE"/>
    <property type="match status" value="1"/>
</dbReference>
<gene>
    <name evidence="2" type="ORF">HNQ39_001126</name>
</gene>
<comment type="caution">
    <text evidence="2">The sequence shown here is derived from an EMBL/GenBank/DDBJ whole genome shotgun (WGS) entry which is preliminary data.</text>
</comment>
<dbReference type="GO" id="GO:0016158">
    <property type="term" value="F:inositol hexakisphosphate 3-phosphatase activity"/>
    <property type="evidence" value="ECO:0007669"/>
    <property type="project" value="UniProtKB-EC"/>
</dbReference>
<name>A0A7W9SNY8_ARMRO</name>
<keyword evidence="2" id="KW-0378">Hydrolase</keyword>
<dbReference type="EMBL" id="JACHGW010000001">
    <property type="protein sequence ID" value="MBB6049364.1"/>
    <property type="molecule type" value="Genomic_DNA"/>
</dbReference>
<dbReference type="Gene3D" id="2.120.10.30">
    <property type="entry name" value="TolB, C-terminal domain"/>
    <property type="match status" value="1"/>
</dbReference>
<organism evidence="2 3">
    <name type="scientific">Armatimonas rosea</name>
    <dbReference type="NCBI Taxonomy" id="685828"/>
    <lineage>
        <taxon>Bacteria</taxon>
        <taxon>Bacillati</taxon>
        <taxon>Armatimonadota</taxon>
        <taxon>Armatimonadia</taxon>
        <taxon>Armatimonadales</taxon>
        <taxon>Armatimonadaceae</taxon>
        <taxon>Armatimonas</taxon>
    </lineage>
</organism>
<evidence type="ECO:0000313" key="2">
    <source>
        <dbReference type="EMBL" id="MBB6049364.1"/>
    </source>
</evidence>